<protein>
    <submittedName>
        <fullName evidence="3">Uncharacterized protein</fullName>
    </submittedName>
</protein>
<evidence type="ECO:0000313" key="3">
    <source>
        <dbReference type="Ensembl" id="ENSHCOP00000022550.1"/>
    </source>
</evidence>
<dbReference type="GeneTree" id="ENSGT01140000283022"/>
<evidence type="ECO:0000313" key="4">
    <source>
        <dbReference type="Proteomes" id="UP000264820"/>
    </source>
</evidence>
<accession>A0A3Q2YUF6</accession>
<dbReference type="STRING" id="109280.ENSHCOP00000022550"/>
<keyword evidence="4" id="KW-1185">Reference proteome</keyword>
<dbReference type="Proteomes" id="UP000264820">
    <property type="component" value="Unplaced"/>
</dbReference>
<reference evidence="3" key="1">
    <citation type="submission" date="2025-08" db="UniProtKB">
        <authorList>
            <consortium name="Ensembl"/>
        </authorList>
    </citation>
    <scope>IDENTIFICATION</scope>
</reference>
<dbReference type="Ensembl" id="ENSHCOT00000000780.1">
    <property type="protein sequence ID" value="ENSHCOP00000022550.1"/>
    <property type="gene ID" value="ENSHCOG00000010348.1"/>
</dbReference>
<reference evidence="3" key="2">
    <citation type="submission" date="2025-09" db="UniProtKB">
        <authorList>
            <consortium name="Ensembl"/>
        </authorList>
    </citation>
    <scope>IDENTIFICATION</scope>
</reference>
<proteinExistence type="predicted"/>
<sequence length="169" mass="19482">MEKLCNQLMMRRFGREVDLEVLQTLSGNRTVEELKQEKLLQEAAYAKEIQQWDVRASLRVLRPACLCAFTSFDIHLSSIFVLGFFCAQCSRRADRNEILSLQELVRKQSQQLENLRREIILLSHQGADGLASSQTKLPPLAHFTNTTVQKHARKPGKANLNRRDRKAYD</sequence>
<evidence type="ECO:0000256" key="2">
    <source>
        <dbReference type="SAM" id="MobiDB-lite"/>
    </source>
</evidence>
<organism evidence="3 4">
    <name type="scientific">Hippocampus comes</name>
    <name type="common">Tiger tail seahorse</name>
    <dbReference type="NCBI Taxonomy" id="109280"/>
    <lineage>
        <taxon>Eukaryota</taxon>
        <taxon>Metazoa</taxon>
        <taxon>Chordata</taxon>
        <taxon>Craniata</taxon>
        <taxon>Vertebrata</taxon>
        <taxon>Euteleostomi</taxon>
        <taxon>Actinopterygii</taxon>
        <taxon>Neopterygii</taxon>
        <taxon>Teleostei</taxon>
        <taxon>Neoteleostei</taxon>
        <taxon>Acanthomorphata</taxon>
        <taxon>Syngnathiaria</taxon>
        <taxon>Syngnathiformes</taxon>
        <taxon>Syngnathoidei</taxon>
        <taxon>Syngnathidae</taxon>
        <taxon>Hippocampus</taxon>
    </lineage>
</organism>
<keyword evidence="1" id="KW-0175">Coiled coil</keyword>
<feature type="region of interest" description="Disordered" evidence="2">
    <location>
        <begin position="147"/>
        <end position="169"/>
    </location>
</feature>
<dbReference type="OMA" id="CIQGRQQ"/>
<name>A0A3Q2YUF6_HIPCM</name>
<dbReference type="AlphaFoldDB" id="A0A3Q2YUF6"/>
<evidence type="ECO:0000256" key="1">
    <source>
        <dbReference type="SAM" id="Coils"/>
    </source>
</evidence>
<feature type="coiled-coil region" evidence="1">
    <location>
        <begin position="98"/>
        <end position="125"/>
    </location>
</feature>